<proteinExistence type="predicted"/>
<dbReference type="Gramene" id="KQJ89641">
    <property type="protein sequence ID" value="KQJ89641"/>
    <property type="gene ID" value="BRADI_4g26955v3"/>
</dbReference>
<protein>
    <recommendedName>
        <fullName evidence="5">HMA domain-containing protein</fullName>
    </recommendedName>
</protein>
<dbReference type="InterPro" id="IPR044296">
    <property type="entry name" value="HIPP46"/>
</dbReference>
<sequence>MPPNLPSRSARHPRSPAAPPPASLCPSAIGRSSSRRWHENPLAGSHPAAPLSSYRCFPASSRAGGPLDPEPAAGRHRQPVPSLLPPQKIVLKLQADDERKRRKAFKAAVGIAGVTSATMEGDKMIIVGDGIDPISLTTMLRRRLGHAELLSVSSGDDKKKDGYGAAYGAEKKKDGSGGGGGGYHQNAVAPIPCPAYQQQYNAMPSYPAYSCPPYQREEQDPGCSIM</sequence>
<feature type="region of interest" description="Disordered" evidence="1">
    <location>
        <begin position="1"/>
        <end position="84"/>
    </location>
</feature>
<evidence type="ECO:0000313" key="2">
    <source>
        <dbReference type="EMBL" id="KQJ89641.1"/>
    </source>
</evidence>
<accession>A0A0Q3PJT0</accession>
<reference evidence="2" key="2">
    <citation type="submission" date="2017-06" db="EMBL/GenBank/DDBJ databases">
        <title>WGS assembly of Brachypodium distachyon.</title>
        <authorList>
            <consortium name="The International Brachypodium Initiative"/>
            <person name="Lucas S."/>
            <person name="Harmon-Smith M."/>
            <person name="Lail K."/>
            <person name="Tice H."/>
            <person name="Grimwood J."/>
            <person name="Bruce D."/>
            <person name="Barry K."/>
            <person name="Shu S."/>
            <person name="Lindquist E."/>
            <person name="Wang M."/>
            <person name="Pitluck S."/>
            <person name="Vogel J.P."/>
            <person name="Garvin D.F."/>
            <person name="Mockler T.C."/>
            <person name="Schmutz J."/>
            <person name="Rokhsar D."/>
            <person name="Bevan M.W."/>
        </authorList>
    </citation>
    <scope>NUCLEOTIDE SEQUENCE</scope>
    <source>
        <strain evidence="2">Bd21</strain>
    </source>
</reference>
<dbReference type="GeneID" id="100824539"/>
<dbReference type="OrthoDB" id="692882at2759"/>
<dbReference type="PANTHER" id="PTHR46371">
    <property type="entry name" value="OS04G0464100 PROTEIN"/>
    <property type="match status" value="1"/>
</dbReference>
<dbReference type="Proteomes" id="UP000008810">
    <property type="component" value="Chromosome 4"/>
</dbReference>
<reference evidence="3" key="3">
    <citation type="submission" date="2018-08" db="UniProtKB">
        <authorList>
            <consortium name="EnsemblPlants"/>
        </authorList>
    </citation>
    <scope>IDENTIFICATION</scope>
    <source>
        <strain evidence="3">cv. Bd21</strain>
    </source>
</reference>
<dbReference type="ExpressionAtlas" id="A0A0Q3PJT0">
    <property type="expression patterns" value="baseline"/>
</dbReference>
<name>A0A0Q3PJT0_BRADI</name>
<evidence type="ECO:0000256" key="1">
    <source>
        <dbReference type="SAM" id="MobiDB-lite"/>
    </source>
</evidence>
<reference evidence="2 3" key="1">
    <citation type="journal article" date="2010" name="Nature">
        <title>Genome sequencing and analysis of the model grass Brachypodium distachyon.</title>
        <authorList>
            <consortium name="International Brachypodium Initiative"/>
        </authorList>
    </citation>
    <scope>NUCLEOTIDE SEQUENCE [LARGE SCALE GENOMIC DNA]</scope>
    <source>
        <strain evidence="2">Bd21</strain>
        <strain evidence="3">cv. Bd21</strain>
    </source>
</reference>
<dbReference type="STRING" id="15368.A0A0Q3PJT0"/>
<dbReference type="EMBL" id="CM000883">
    <property type="protein sequence ID" value="KQJ89641.1"/>
    <property type="molecule type" value="Genomic_DNA"/>
</dbReference>
<dbReference type="EnsemblPlants" id="KQJ89641">
    <property type="protein sequence ID" value="KQJ89641"/>
    <property type="gene ID" value="BRADI_4g26955v3"/>
</dbReference>
<evidence type="ECO:0008006" key="5">
    <source>
        <dbReference type="Google" id="ProtNLM"/>
    </source>
</evidence>
<dbReference type="AlphaFoldDB" id="A0A0Q3PJT0"/>
<keyword evidence="4" id="KW-1185">Reference proteome</keyword>
<evidence type="ECO:0000313" key="4">
    <source>
        <dbReference type="Proteomes" id="UP000008810"/>
    </source>
</evidence>
<gene>
    <name evidence="3" type="primary">LOC100824539</name>
    <name evidence="2" type="ORF">BRADI_4g26955v3</name>
</gene>
<dbReference type="Gene3D" id="3.30.70.100">
    <property type="match status" value="1"/>
</dbReference>
<dbReference type="RefSeq" id="XP_010237995.1">
    <property type="nucleotide sequence ID" value="XM_010239693.2"/>
</dbReference>
<organism evidence="2">
    <name type="scientific">Brachypodium distachyon</name>
    <name type="common">Purple false brome</name>
    <name type="synonym">Trachynia distachya</name>
    <dbReference type="NCBI Taxonomy" id="15368"/>
    <lineage>
        <taxon>Eukaryota</taxon>
        <taxon>Viridiplantae</taxon>
        <taxon>Streptophyta</taxon>
        <taxon>Embryophyta</taxon>
        <taxon>Tracheophyta</taxon>
        <taxon>Spermatophyta</taxon>
        <taxon>Magnoliopsida</taxon>
        <taxon>Liliopsida</taxon>
        <taxon>Poales</taxon>
        <taxon>Poaceae</taxon>
        <taxon>BOP clade</taxon>
        <taxon>Pooideae</taxon>
        <taxon>Stipodae</taxon>
        <taxon>Brachypodieae</taxon>
        <taxon>Brachypodium</taxon>
    </lineage>
</organism>
<evidence type="ECO:0000313" key="3">
    <source>
        <dbReference type="EnsemblPlants" id="KQJ89641"/>
    </source>
</evidence>